<dbReference type="EMBL" id="JADGJD010002352">
    <property type="protein sequence ID" value="KAJ3033052.1"/>
    <property type="molecule type" value="Genomic_DNA"/>
</dbReference>
<gene>
    <name evidence="2" type="ORF">HK097_004990</name>
</gene>
<feature type="transmembrane region" description="Helical" evidence="1">
    <location>
        <begin position="7"/>
        <end position="26"/>
    </location>
</feature>
<reference evidence="2" key="1">
    <citation type="submission" date="2020-05" db="EMBL/GenBank/DDBJ databases">
        <title>Phylogenomic resolution of chytrid fungi.</title>
        <authorList>
            <person name="Stajich J.E."/>
            <person name="Amses K."/>
            <person name="Simmons R."/>
            <person name="Seto K."/>
            <person name="Myers J."/>
            <person name="Bonds A."/>
            <person name="Quandt C.A."/>
            <person name="Barry K."/>
            <person name="Liu P."/>
            <person name="Grigoriev I."/>
            <person name="Longcore J.E."/>
            <person name="James T.Y."/>
        </authorList>
    </citation>
    <scope>NUCLEOTIDE SEQUENCE</scope>
    <source>
        <strain evidence="2">JEL0318</strain>
    </source>
</reference>
<evidence type="ECO:0000256" key="1">
    <source>
        <dbReference type="SAM" id="Phobius"/>
    </source>
</evidence>
<dbReference type="InterPro" id="IPR031568">
    <property type="entry name" value="Pet117"/>
</dbReference>
<keyword evidence="3" id="KW-1185">Reference proteome</keyword>
<keyword evidence="1" id="KW-0472">Membrane</keyword>
<evidence type="ECO:0000313" key="2">
    <source>
        <dbReference type="EMBL" id="KAJ3033052.1"/>
    </source>
</evidence>
<comment type="caution">
    <text evidence="2">The sequence shown here is derived from an EMBL/GenBank/DDBJ whole genome shotgun (WGS) entry which is preliminary data.</text>
</comment>
<keyword evidence="1" id="KW-0812">Transmembrane</keyword>
<accession>A0AAD5WZR8</accession>
<organism evidence="2 3">
    <name type="scientific">Rhizophlyctis rosea</name>
    <dbReference type="NCBI Taxonomy" id="64517"/>
    <lineage>
        <taxon>Eukaryota</taxon>
        <taxon>Fungi</taxon>
        <taxon>Fungi incertae sedis</taxon>
        <taxon>Chytridiomycota</taxon>
        <taxon>Chytridiomycota incertae sedis</taxon>
        <taxon>Chytridiomycetes</taxon>
        <taxon>Rhizophlyctidales</taxon>
        <taxon>Rhizophlyctidaceae</taxon>
        <taxon>Rhizophlyctis</taxon>
    </lineage>
</organism>
<dbReference type="Pfam" id="PF15786">
    <property type="entry name" value="PET117"/>
    <property type="match status" value="1"/>
</dbReference>
<dbReference type="Proteomes" id="UP001212841">
    <property type="component" value="Unassembled WGS sequence"/>
</dbReference>
<keyword evidence="1" id="KW-1133">Transmembrane helix</keyword>
<evidence type="ECO:0000313" key="3">
    <source>
        <dbReference type="Proteomes" id="UP001212841"/>
    </source>
</evidence>
<protein>
    <submittedName>
        <fullName evidence="2">Uncharacterized protein</fullName>
    </submittedName>
</protein>
<dbReference type="AlphaFoldDB" id="A0AAD5WZR8"/>
<sequence>MSGKAKLTFVGSLIFTTCTIASVYWLKNVQFQNRRVGLERDLERRAKHKENAADYEKQ</sequence>
<proteinExistence type="predicted"/>
<name>A0AAD5WZR8_9FUNG</name>
<feature type="non-terminal residue" evidence="2">
    <location>
        <position position="1"/>
    </location>
</feature>